<dbReference type="Pfam" id="PF07859">
    <property type="entry name" value="Abhydrolase_3"/>
    <property type="match status" value="1"/>
</dbReference>
<dbReference type="OrthoDB" id="5392779at2759"/>
<evidence type="ECO:0000313" key="7">
    <source>
        <dbReference type="EMBL" id="KXG50876.1"/>
    </source>
</evidence>
<dbReference type="GeneID" id="63709462"/>
<dbReference type="AlphaFoldDB" id="A0A135LPJ7"/>
<accession>A0A135LPJ7</accession>
<evidence type="ECO:0000313" key="8">
    <source>
        <dbReference type="Proteomes" id="UP000070168"/>
    </source>
</evidence>
<keyword evidence="8" id="KW-1185">Reference proteome</keyword>
<evidence type="ECO:0000256" key="4">
    <source>
        <dbReference type="SAM" id="MobiDB-lite"/>
    </source>
</evidence>
<protein>
    <submittedName>
        <fullName evidence="7">Alpha/beta hydrolase fold-3</fullName>
    </submittedName>
</protein>
<keyword evidence="7" id="KW-0378">Hydrolase</keyword>
<keyword evidence="1" id="KW-0805">Transcription regulation</keyword>
<feature type="domain" description="Alpha/beta hydrolase fold-3" evidence="6">
    <location>
        <begin position="105"/>
        <end position="323"/>
    </location>
</feature>
<reference evidence="7 8" key="1">
    <citation type="journal article" date="2016" name="BMC Genomics">
        <title>Genome sequencing and secondary metabolism of the postharvest pathogen Penicillium griseofulvum.</title>
        <authorList>
            <person name="Banani H."/>
            <person name="Marcet-Houben M."/>
            <person name="Ballester A.R."/>
            <person name="Abbruscato P."/>
            <person name="Gonzalez-Candelas L."/>
            <person name="Gabaldon T."/>
            <person name="Spadaro D."/>
        </authorList>
    </citation>
    <scope>NUCLEOTIDE SEQUENCE [LARGE SCALE GENOMIC DNA]</scope>
    <source>
        <strain evidence="7 8">PG3</strain>
    </source>
</reference>
<evidence type="ECO:0000256" key="5">
    <source>
        <dbReference type="SAM" id="SignalP"/>
    </source>
</evidence>
<name>A0A135LPJ7_PENPA</name>
<keyword evidence="3" id="KW-0539">Nucleus</keyword>
<feature type="chain" id="PRO_5007800736" evidence="5">
    <location>
        <begin position="31"/>
        <end position="1016"/>
    </location>
</feature>
<dbReference type="PANTHER" id="PTHR47840">
    <property type="entry name" value="ZN(II)2CYS6 TRANSCRIPTION FACTOR (EUROFUNG)-RELATED"/>
    <property type="match status" value="1"/>
</dbReference>
<dbReference type="CDD" id="cd12148">
    <property type="entry name" value="fungal_TF_MHR"/>
    <property type="match status" value="1"/>
</dbReference>
<evidence type="ECO:0000256" key="2">
    <source>
        <dbReference type="ARBA" id="ARBA00023163"/>
    </source>
</evidence>
<organism evidence="7 8">
    <name type="scientific">Penicillium patulum</name>
    <name type="common">Penicillium griseofulvum</name>
    <dbReference type="NCBI Taxonomy" id="5078"/>
    <lineage>
        <taxon>Eukaryota</taxon>
        <taxon>Fungi</taxon>
        <taxon>Dikarya</taxon>
        <taxon>Ascomycota</taxon>
        <taxon>Pezizomycotina</taxon>
        <taxon>Eurotiomycetes</taxon>
        <taxon>Eurotiomycetidae</taxon>
        <taxon>Eurotiales</taxon>
        <taxon>Aspergillaceae</taxon>
        <taxon>Penicillium</taxon>
    </lineage>
</organism>
<dbReference type="PANTHER" id="PTHR47840:SF1">
    <property type="entry name" value="ZN(II)2CYS6 TRANSCRIPTION FACTOR (EUROFUNG)"/>
    <property type="match status" value="1"/>
</dbReference>
<dbReference type="RefSeq" id="XP_040649412.1">
    <property type="nucleotide sequence ID" value="XM_040794162.1"/>
</dbReference>
<evidence type="ECO:0000256" key="1">
    <source>
        <dbReference type="ARBA" id="ARBA00023015"/>
    </source>
</evidence>
<dbReference type="GO" id="GO:0016787">
    <property type="term" value="F:hydrolase activity"/>
    <property type="evidence" value="ECO:0007669"/>
    <property type="project" value="UniProtKB-KW"/>
</dbReference>
<dbReference type="OMA" id="CYVNIRR"/>
<feature type="region of interest" description="Disordered" evidence="4">
    <location>
        <begin position="403"/>
        <end position="439"/>
    </location>
</feature>
<feature type="signal peptide" evidence="5">
    <location>
        <begin position="1"/>
        <end position="30"/>
    </location>
</feature>
<dbReference type="InterPro" id="IPR013094">
    <property type="entry name" value="AB_hydrolase_3"/>
</dbReference>
<dbReference type="STRING" id="5078.A0A135LPJ7"/>
<evidence type="ECO:0000259" key="6">
    <source>
        <dbReference type="Pfam" id="PF07859"/>
    </source>
</evidence>
<dbReference type="GO" id="GO:0017000">
    <property type="term" value="P:antibiotic biosynthetic process"/>
    <property type="evidence" value="ECO:0007669"/>
    <property type="project" value="UniProtKB-ARBA"/>
</dbReference>
<evidence type="ECO:0000256" key="3">
    <source>
        <dbReference type="ARBA" id="ARBA00023242"/>
    </source>
</evidence>
<dbReference type="SUPFAM" id="SSF53474">
    <property type="entry name" value="alpha/beta-Hydrolases"/>
    <property type="match status" value="1"/>
</dbReference>
<dbReference type="Proteomes" id="UP000070168">
    <property type="component" value="Unassembled WGS sequence"/>
</dbReference>
<comment type="caution">
    <text evidence="7">The sequence shown here is derived from an EMBL/GenBank/DDBJ whole genome shotgun (WGS) entry which is preliminary data.</text>
</comment>
<keyword evidence="5" id="KW-0732">Signal</keyword>
<keyword evidence="2" id="KW-0804">Transcription</keyword>
<dbReference type="GO" id="GO:0072330">
    <property type="term" value="P:monocarboxylic acid biosynthetic process"/>
    <property type="evidence" value="ECO:0007669"/>
    <property type="project" value="UniProtKB-ARBA"/>
</dbReference>
<dbReference type="EMBL" id="LHQR01000044">
    <property type="protein sequence ID" value="KXG50876.1"/>
    <property type="molecule type" value="Genomic_DNA"/>
</dbReference>
<proteinExistence type="predicted"/>
<sequence>MAPLSLGLGVAMAKSLAIAIQAAISAPCRGQKGGATTYKHVVMSFTRALFENASMEQLQLVLPSTVAQKSYEAHMKQQKAPPNILVLSEGTTAFWLGNPAAEKLIIYFPGGGYCLPALPDHFSYLEALSEDIKQHVQSIGVLLLAYELTPQARWPRQLQQAVAILQHAIQTLGKRPSDIVLHGDSAGAHLALAVLSHLAHPHPEVMVPRFSVDEPLGGAMLLSPWVDFGTDHASSIENADKDVISAKTLHNWAQIFLGQTAEDMYNCPAKAPHGWWRDLPVSRLFVGVGGDEVLLDPIRQMAEKMKGELPDVSISIIPREFHVEPVTDCALNIPPGLQFKAIASCAQSCRECLARGLPCRSQEFPEPENLRDSDRTYLNERMARVEALLEKLLIRVDGGSNASNGSIGSNQQWDSKSPIDWAETSPESSPPTVTPAPDNAPILSLFNNQALGFQRSDAAAPDFAYGTINRDWERLRRDLIALIPSQKTLKIISEASSSWWLMRVQLFEDQDKSLLSSSVEILRTSHPAVVAKAILWIALCLQQLPSEFDLPSLGLSCLPGVLIDECMSRVSTLVCSDDSIVSCIEGLECLVLQGLIFSNDGKLRSAWLSCRRAADIAQIIGFHRDEPATNKSADFQRRATLIWRQIMMVDRHFSLILGVHGAVSNMAIDLYQSNQSDTQDVPVRNASVLNPLARIAGSIIDRNQIFTEVNPAMLKMTHVIDAELQAFTVPPLASPDNLPPGKCMERANCFMQLHYRLWYYQITAWLHLPLLLASGNDNSFEYNRKTCLQASRHIINCYVNIRRTTEKGFDSKVLDFQAFTTAMTIIVNRLGPFGPQDFTNEDYLAIDRVMTILEQLSKTVPPDKIATRALRVLKIINAIGIGAELPQLDAPEGHQYENGRLSRIKLDIPYFGTIYLERRAFADQSSKGFAACATPPPTLPNTTPGQFYPSSSWVGTIPDPGYAIEQVAETAQWTDNNLYFDPNTEFWAFNSEFTFQPPFLADYDVDWDSWGMDVGL</sequence>
<dbReference type="Gene3D" id="3.40.50.1820">
    <property type="entry name" value="alpha/beta hydrolase"/>
    <property type="match status" value="1"/>
</dbReference>
<dbReference type="InterPro" id="IPR029058">
    <property type="entry name" value="AB_hydrolase_fold"/>
</dbReference>
<gene>
    <name evidence="7" type="ORF">PGRI_064480</name>
</gene>